<feature type="domain" description="OTU" evidence="2">
    <location>
        <begin position="141"/>
        <end position="268"/>
    </location>
</feature>
<dbReference type="GO" id="GO:0016579">
    <property type="term" value="P:protein deubiquitination"/>
    <property type="evidence" value="ECO:0007669"/>
    <property type="project" value="TreeGrafter"/>
</dbReference>
<dbReference type="InterPro" id="IPR003323">
    <property type="entry name" value="OTU_dom"/>
</dbReference>
<evidence type="ECO:0000259" key="2">
    <source>
        <dbReference type="PROSITE" id="PS50802"/>
    </source>
</evidence>
<dbReference type="SUPFAM" id="SSF54001">
    <property type="entry name" value="Cysteine proteinases"/>
    <property type="match status" value="1"/>
</dbReference>
<dbReference type="AlphaFoldDB" id="F4S1B1"/>
<dbReference type="eggNOG" id="KOG2605">
    <property type="taxonomic scope" value="Eukaryota"/>
</dbReference>
<dbReference type="Proteomes" id="UP000001072">
    <property type="component" value="Unassembled WGS sequence"/>
</dbReference>
<dbReference type="PROSITE" id="PS50802">
    <property type="entry name" value="OTU"/>
    <property type="match status" value="1"/>
</dbReference>
<gene>
    <name evidence="3" type="ORF">MELLADRAFT_92040</name>
</gene>
<feature type="compositionally biased region" description="Low complexity" evidence="1">
    <location>
        <begin position="50"/>
        <end position="70"/>
    </location>
</feature>
<protein>
    <recommendedName>
        <fullName evidence="2">OTU domain-containing protein</fullName>
    </recommendedName>
</protein>
<organism evidence="4">
    <name type="scientific">Melampsora larici-populina (strain 98AG31 / pathotype 3-4-7)</name>
    <name type="common">Poplar leaf rust fungus</name>
    <dbReference type="NCBI Taxonomy" id="747676"/>
    <lineage>
        <taxon>Eukaryota</taxon>
        <taxon>Fungi</taxon>
        <taxon>Dikarya</taxon>
        <taxon>Basidiomycota</taxon>
        <taxon>Pucciniomycotina</taxon>
        <taxon>Pucciniomycetes</taxon>
        <taxon>Pucciniales</taxon>
        <taxon>Melampsoraceae</taxon>
        <taxon>Melampsora</taxon>
    </lineage>
</organism>
<sequence length="274" mass="31071">MPQVAIAELSNVDGIGREESKLVINAGKSSFTRYPFCEWKEIFKGKSNAESSYRGSSSRTYERSSSSSSLHDLDEDSESDDSSEGVSIEKVEKGFQGSGDYSDYRKAEQHLLALVESRDYVIGYANQVQGAYYPKGLNYFSISDEIPGDGNCQFRAVALLFWQDQNDHRSLRRTVVEYMRANPESFRPYITEGWETYLREMAEDGTWGDHYTLTAMAALYQRRFVVVSERSSGVSVTHVYREEDEDSSKSGTYFLSLRGDHYEVFVPGYDGNSD</sequence>
<evidence type="ECO:0000313" key="4">
    <source>
        <dbReference type="Proteomes" id="UP000001072"/>
    </source>
</evidence>
<dbReference type="PANTHER" id="PTHR12419">
    <property type="entry name" value="OTU DOMAIN CONTAINING PROTEIN"/>
    <property type="match status" value="1"/>
</dbReference>
<dbReference type="InterPro" id="IPR050704">
    <property type="entry name" value="Peptidase_C85-like"/>
</dbReference>
<name>F4S1B1_MELLP</name>
<dbReference type="GeneID" id="18936106"/>
<dbReference type="EMBL" id="GL883137">
    <property type="protein sequence ID" value="EGG01531.1"/>
    <property type="molecule type" value="Genomic_DNA"/>
</dbReference>
<dbReference type="Gene3D" id="3.90.70.80">
    <property type="match status" value="1"/>
</dbReference>
<feature type="compositionally biased region" description="Acidic residues" evidence="1">
    <location>
        <begin position="73"/>
        <end position="83"/>
    </location>
</feature>
<dbReference type="VEuPathDB" id="FungiDB:MELLADRAFT_92040"/>
<dbReference type="GO" id="GO:0004843">
    <property type="term" value="F:cysteine-type deubiquitinase activity"/>
    <property type="evidence" value="ECO:0007669"/>
    <property type="project" value="TreeGrafter"/>
</dbReference>
<dbReference type="Pfam" id="PF02338">
    <property type="entry name" value="OTU"/>
    <property type="match status" value="1"/>
</dbReference>
<evidence type="ECO:0000256" key="1">
    <source>
        <dbReference type="SAM" id="MobiDB-lite"/>
    </source>
</evidence>
<dbReference type="CDD" id="cd22744">
    <property type="entry name" value="OTU"/>
    <property type="match status" value="1"/>
</dbReference>
<dbReference type="InterPro" id="IPR038765">
    <property type="entry name" value="Papain-like_cys_pep_sf"/>
</dbReference>
<evidence type="ECO:0000313" key="3">
    <source>
        <dbReference type="EMBL" id="EGG01531.1"/>
    </source>
</evidence>
<dbReference type="HOGENOM" id="CLU_1015923_0_0_1"/>
<reference evidence="4" key="1">
    <citation type="journal article" date="2011" name="Proc. Natl. Acad. Sci. U.S.A.">
        <title>Obligate biotrophy features unraveled by the genomic analysis of rust fungi.</title>
        <authorList>
            <person name="Duplessis S."/>
            <person name="Cuomo C.A."/>
            <person name="Lin Y.-C."/>
            <person name="Aerts A."/>
            <person name="Tisserant E."/>
            <person name="Veneault-Fourrey C."/>
            <person name="Joly D.L."/>
            <person name="Hacquard S."/>
            <person name="Amselem J."/>
            <person name="Cantarel B.L."/>
            <person name="Chiu R."/>
            <person name="Coutinho P.M."/>
            <person name="Feau N."/>
            <person name="Field M."/>
            <person name="Frey P."/>
            <person name="Gelhaye E."/>
            <person name="Goldberg J."/>
            <person name="Grabherr M.G."/>
            <person name="Kodira C.D."/>
            <person name="Kohler A."/>
            <person name="Kuees U."/>
            <person name="Lindquist E.A."/>
            <person name="Lucas S.M."/>
            <person name="Mago R."/>
            <person name="Mauceli E."/>
            <person name="Morin E."/>
            <person name="Murat C."/>
            <person name="Pangilinan J.L."/>
            <person name="Park R."/>
            <person name="Pearson M."/>
            <person name="Quesneville H."/>
            <person name="Rouhier N."/>
            <person name="Sakthikumar S."/>
            <person name="Salamov A.A."/>
            <person name="Schmutz J."/>
            <person name="Selles B."/>
            <person name="Shapiro H."/>
            <person name="Tanguay P."/>
            <person name="Tuskan G.A."/>
            <person name="Henrissat B."/>
            <person name="Van de Peer Y."/>
            <person name="Rouze P."/>
            <person name="Ellis J.G."/>
            <person name="Dodds P.N."/>
            <person name="Schein J.E."/>
            <person name="Zhong S."/>
            <person name="Hamelin R.C."/>
            <person name="Grigoriev I.V."/>
            <person name="Szabo L.J."/>
            <person name="Martin F."/>
        </authorList>
    </citation>
    <scope>NUCLEOTIDE SEQUENCE [LARGE SCALE GENOMIC DNA]</scope>
    <source>
        <strain evidence="4">98AG31 / pathotype 3-4-7</strain>
    </source>
</reference>
<dbReference type="RefSeq" id="XP_007415122.1">
    <property type="nucleotide sequence ID" value="XM_007415060.1"/>
</dbReference>
<accession>F4S1B1</accession>
<dbReference type="OrthoDB" id="2502444at2759"/>
<dbReference type="InParanoid" id="F4S1B1"/>
<feature type="region of interest" description="Disordered" evidence="1">
    <location>
        <begin position="47"/>
        <end position="89"/>
    </location>
</feature>
<proteinExistence type="predicted"/>
<dbReference type="KEGG" id="mlr:MELLADRAFT_92040"/>
<keyword evidence="4" id="KW-1185">Reference proteome</keyword>
<dbReference type="STRING" id="747676.F4S1B1"/>